<evidence type="ECO:0000256" key="3">
    <source>
        <dbReference type="SAM" id="SignalP"/>
    </source>
</evidence>
<comment type="similarity">
    <text evidence="1">Belongs to the plant LTP family.</text>
</comment>
<dbReference type="InterPro" id="IPR000528">
    <property type="entry name" value="Plant_nsLTP"/>
</dbReference>
<gene>
    <name evidence="5" type="ORF">JCGZ_26145</name>
</gene>
<keyword evidence="3" id="KW-0732">Signal</keyword>
<dbReference type="InterPro" id="IPR016140">
    <property type="entry name" value="Bifunc_inhib/LTP/seed_store"/>
</dbReference>
<dbReference type="CDD" id="cd01960">
    <property type="entry name" value="nsLTP1"/>
    <property type="match status" value="1"/>
</dbReference>
<dbReference type="InterPro" id="IPR036312">
    <property type="entry name" value="Bifun_inhib/LTP/seed_sf"/>
</dbReference>
<name>A0A067JS02_JATCU</name>
<protein>
    <recommendedName>
        <fullName evidence="4">Bifunctional inhibitor/plant lipid transfer protein/seed storage helical domain-containing protein</fullName>
    </recommendedName>
</protein>
<reference evidence="5 6" key="1">
    <citation type="journal article" date="2014" name="PLoS ONE">
        <title>Global Analysis of Gene Expression Profiles in Physic Nut (Jatropha curcas L.) Seedlings Exposed to Salt Stress.</title>
        <authorList>
            <person name="Zhang L."/>
            <person name="Zhang C."/>
            <person name="Wu P."/>
            <person name="Chen Y."/>
            <person name="Li M."/>
            <person name="Jiang H."/>
            <person name="Wu G."/>
        </authorList>
    </citation>
    <scope>NUCLEOTIDE SEQUENCE [LARGE SCALE GENOMIC DNA]</scope>
    <source>
        <strain evidence="6">cv. GZQX0401</strain>
        <tissue evidence="5">Young leaves</tissue>
    </source>
</reference>
<dbReference type="AlphaFoldDB" id="A0A067JS02"/>
<feature type="chain" id="PRO_5001638939" description="Bifunctional inhibitor/plant lipid transfer protein/seed storage helical domain-containing protein" evidence="3">
    <location>
        <begin position="22"/>
        <end position="114"/>
    </location>
</feature>
<evidence type="ECO:0000259" key="4">
    <source>
        <dbReference type="Pfam" id="PF00234"/>
    </source>
</evidence>
<feature type="signal peptide" evidence="3">
    <location>
        <begin position="1"/>
        <end position="21"/>
    </location>
</feature>
<dbReference type="STRING" id="180498.A0A067JS02"/>
<evidence type="ECO:0000313" key="5">
    <source>
        <dbReference type="EMBL" id="KDP22314.1"/>
    </source>
</evidence>
<dbReference type="Gene3D" id="1.10.110.10">
    <property type="entry name" value="Plant lipid-transfer and hydrophobic proteins"/>
    <property type="match status" value="1"/>
</dbReference>
<keyword evidence="6" id="KW-1185">Reference proteome</keyword>
<sequence length="114" mass="11780">MEAKKVKIGLVMLLSLAAVEATNIDCATVTAFLSACSTFISYGSPDPLPGSPCCESMTSLNLIAQSGDNKRSVCRCFMGLIAAYNPFATTIATLPGFCGISLGFIVGPNADCTT</sequence>
<dbReference type="OrthoDB" id="1919446at2759"/>
<dbReference type="SUPFAM" id="SSF47699">
    <property type="entry name" value="Bifunctional inhibitor/lipid-transfer protein/seed storage 2S albumin"/>
    <property type="match status" value="1"/>
</dbReference>
<proteinExistence type="inferred from homology"/>
<feature type="domain" description="Bifunctional inhibitor/plant lipid transfer protein/seed storage helical" evidence="4">
    <location>
        <begin position="26"/>
        <end position="103"/>
    </location>
</feature>
<evidence type="ECO:0000256" key="1">
    <source>
        <dbReference type="ARBA" id="ARBA00009748"/>
    </source>
</evidence>
<dbReference type="KEGG" id="jcu:105648853"/>
<organism evidence="5 6">
    <name type="scientific">Jatropha curcas</name>
    <name type="common">Barbados nut</name>
    <dbReference type="NCBI Taxonomy" id="180498"/>
    <lineage>
        <taxon>Eukaryota</taxon>
        <taxon>Viridiplantae</taxon>
        <taxon>Streptophyta</taxon>
        <taxon>Embryophyta</taxon>
        <taxon>Tracheophyta</taxon>
        <taxon>Spermatophyta</taxon>
        <taxon>Magnoliopsida</taxon>
        <taxon>eudicotyledons</taxon>
        <taxon>Gunneridae</taxon>
        <taxon>Pentapetalae</taxon>
        <taxon>rosids</taxon>
        <taxon>fabids</taxon>
        <taxon>Malpighiales</taxon>
        <taxon>Euphorbiaceae</taxon>
        <taxon>Crotonoideae</taxon>
        <taxon>Jatropheae</taxon>
        <taxon>Jatropha</taxon>
    </lineage>
</organism>
<keyword evidence="2" id="KW-1015">Disulfide bond</keyword>
<dbReference type="Proteomes" id="UP000027138">
    <property type="component" value="Unassembled WGS sequence"/>
</dbReference>
<dbReference type="GO" id="GO:0006869">
    <property type="term" value="P:lipid transport"/>
    <property type="evidence" value="ECO:0007669"/>
    <property type="project" value="InterPro"/>
</dbReference>
<evidence type="ECO:0000313" key="6">
    <source>
        <dbReference type="Proteomes" id="UP000027138"/>
    </source>
</evidence>
<evidence type="ECO:0000256" key="2">
    <source>
        <dbReference type="ARBA" id="ARBA00023157"/>
    </source>
</evidence>
<dbReference type="PANTHER" id="PTHR33076">
    <property type="entry name" value="NON-SPECIFIC LIPID-TRANSFER PROTEIN 2-RELATED"/>
    <property type="match status" value="1"/>
</dbReference>
<dbReference type="Pfam" id="PF00234">
    <property type="entry name" value="Tryp_alpha_amyl"/>
    <property type="match status" value="1"/>
</dbReference>
<dbReference type="PRINTS" id="PR00382">
    <property type="entry name" value="LIPIDTRNSFER"/>
</dbReference>
<dbReference type="GO" id="GO:0008289">
    <property type="term" value="F:lipid binding"/>
    <property type="evidence" value="ECO:0007669"/>
    <property type="project" value="InterPro"/>
</dbReference>
<accession>A0A067JS02</accession>
<dbReference type="EMBL" id="KK915447">
    <property type="protein sequence ID" value="KDP22314.1"/>
    <property type="molecule type" value="Genomic_DNA"/>
</dbReference>